<feature type="domain" description="Capsular polysaccharide assembling protein CapF C-terminal" evidence="3">
    <location>
        <begin position="214"/>
        <end position="325"/>
    </location>
</feature>
<protein>
    <submittedName>
        <fullName evidence="4">Epimerase</fullName>
    </submittedName>
</protein>
<organism evidence="4 5">
    <name type="scientific">Microlunatus endophyticus</name>
    <dbReference type="NCBI Taxonomy" id="1716077"/>
    <lineage>
        <taxon>Bacteria</taxon>
        <taxon>Bacillati</taxon>
        <taxon>Actinomycetota</taxon>
        <taxon>Actinomycetes</taxon>
        <taxon>Propionibacteriales</taxon>
        <taxon>Propionibacteriaceae</taxon>
        <taxon>Microlunatus</taxon>
    </lineage>
</organism>
<feature type="domain" description="NAD-dependent epimerase/dehydratase" evidence="2">
    <location>
        <begin position="3"/>
        <end position="143"/>
    </location>
</feature>
<reference evidence="4" key="1">
    <citation type="journal article" date="2014" name="Int. J. Syst. Evol. Microbiol.">
        <title>Complete genome sequence of Corynebacterium casei LMG S-19264T (=DSM 44701T), isolated from a smear-ripened cheese.</title>
        <authorList>
            <consortium name="US DOE Joint Genome Institute (JGI-PGF)"/>
            <person name="Walter F."/>
            <person name="Albersmeier A."/>
            <person name="Kalinowski J."/>
            <person name="Ruckert C."/>
        </authorList>
    </citation>
    <scope>NUCLEOTIDE SEQUENCE</scope>
    <source>
        <strain evidence="4">CGMCC 4.7306</strain>
    </source>
</reference>
<gene>
    <name evidence="4" type="primary">fnlB</name>
    <name evidence="4" type="ORF">GCM10011575_47030</name>
</gene>
<dbReference type="EMBL" id="BMMZ01000020">
    <property type="protein sequence ID" value="GGL83310.1"/>
    <property type="molecule type" value="Genomic_DNA"/>
</dbReference>
<reference evidence="4" key="2">
    <citation type="submission" date="2020-09" db="EMBL/GenBank/DDBJ databases">
        <authorList>
            <person name="Sun Q."/>
            <person name="Zhou Y."/>
        </authorList>
    </citation>
    <scope>NUCLEOTIDE SEQUENCE</scope>
    <source>
        <strain evidence="4">CGMCC 4.7306</strain>
    </source>
</reference>
<dbReference type="InterPro" id="IPR001509">
    <property type="entry name" value="Epimerase_deHydtase"/>
</dbReference>
<evidence type="ECO:0000313" key="5">
    <source>
        <dbReference type="Proteomes" id="UP000613840"/>
    </source>
</evidence>
<evidence type="ECO:0000259" key="3">
    <source>
        <dbReference type="Pfam" id="PF14667"/>
    </source>
</evidence>
<dbReference type="Pfam" id="PF01370">
    <property type="entry name" value="Epimerase"/>
    <property type="match status" value="1"/>
</dbReference>
<proteinExistence type="predicted"/>
<dbReference type="Proteomes" id="UP000613840">
    <property type="component" value="Unassembled WGS sequence"/>
</dbReference>
<dbReference type="InterPro" id="IPR014710">
    <property type="entry name" value="RmlC-like_jellyroll"/>
</dbReference>
<evidence type="ECO:0000259" key="2">
    <source>
        <dbReference type="Pfam" id="PF01370"/>
    </source>
</evidence>
<evidence type="ECO:0000313" key="4">
    <source>
        <dbReference type="EMBL" id="GGL83310.1"/>
    </source>
</evidence>
<keyword evidence="5" id="KW-1185">Reference proteome</keyword>
<feature type="region of interest" description="Disordered" evidence="1">
    <location>
        <begin position="322"/>
        <end position="341"/>
    </location>
</feature>
<evidence type="ECO:0000256" key="1">
    <source>
        <dbReference type="SAM" id="MobiDB-lite"/>
    </source>
</evidence>
<comment type="caution">
    <text evidence="4">The sequence shown here is derived from an EMBL/GenBank/DDBJ whole genome shotgun (WGS) entry which is preliminary data.</text>
</comment>
<dbReference type="SUPFAM" id="SSF51182">
    <property type="entry name" value="RmlC-like cupins"/>
    <property type="match status" value="1"/>
</dbReference>
<dbReference type="AlphaFoldDB" id="A0A917SJD7"/>
<dbReference type="Gene3D" id="3.40.50.720">
    <property type="entry name" value="NAD(P)-binding Rossmann-like Domain"/>
    <property type="match status" value="1"/>
</dbReference>
<dbReference type="Gene3D" id="2.60.120.10">
    <property type="entry name" value="Jelly Rolls"/>
    <property type="match status" value="1"/>
</dbReference>
<accession>A0A917SJD7</accession>
<dbReference type="InterPro" id="IPR036291">
    <property type="entry name" value="NAD(P)-bd_dom_sf"/>
</dbReference>
<name>A0A917SJD7_9ACTN</name>
<dbReference type="InterPro" id="IPR011051">
    <property type="entry name" value="RmlC_Cupin_sf"/>
</dbReference>
<dbReference type="Pfam" id="PF14667">
    <property type="entry name" value="Polysacc_synt_C"/>
    <property type="match status" value="1"/>
</dbReference>
<sequence>MQKPDDLDRILKDSDAVIHIAGVNRADSDAEVENGNTTAAECLAGALVRRRKPVPVVYANSIQSTTSSPYGRGKAAAARILKTACDGQLANILLPNLFGEHGRPRYNSFVATFADLIAHDQEPVVHQDREVPLLHVQQAARTLIDIALGGESGDRTLEGDPHTVTEVLDLLRRMHALYSNGEIPPLPTPFDSDLFNTYRSYRFPDMFPHTPKVHADQRGDLFEAVRSHGGTGQAFVSSTRPGAQRGDHYHIHKFERFLVIQGEAEIKLRRLLHDDIVTFRVSGSTPSFVDMPTLWVHNIRNVGDDEVLTMFWSDQLLDRANPDQYPEAVESKRSPSGSVDG</sequence>
<dbReference type="InterPro" id="IPR029303">
    <property type="entry name" value="CapF_C"/>
</dbReference>
<dbReference type="SUPFAM" id="SSF51735">
    <property type="entry name" value="NAD(P)-binding Rossmann-fold domains"/>
    <property type="match status" value="1"/>
</dbReference>